<organism evidence="2 3">
    <name type="scientific">Methylobacterium aquaticum</name>
    <dbReference type="NCBI Taxonomy" id="270351"/>
    <lineage>
        <taxon>Bacteria</taxon>
        <taxon>Pseudomonadati</taxon>
        <taxon>Pseudomonadota</taxon>
        <taxon>Alphaproteobacteria</taxon>
        <taxon>Hyphomicrobiales</taxon>
        <taxon>Methylobacteriaceae</taxon>
        <taxon>Methylobacterium</taxon>
    </lineage>
</organism>
<dbReference type="Proteomes" id="UP000035929">
    <property type="component" value="Unassembled WGS sequence"/>
</dbReference>
<accession>A0A0J6SFJ7</accession>
<reference evidence="2 3" key="1">
    <citation type="submission" date="2015-03" db="EMBL/GenBank/DDBJ databases">
        <title>Genome sequencing of Methylobacterium aquaticum DSM16371 type strain.</title>
        <authorList>
            <person name="Chaudhry V."/>
            <person name="Patil P.B."/>
        </authorList>
    </citation>
    <scope>NUCLEOTIDE SEQUENCE [LARGE SCALE GENOMIC DNA]</scope>
    <source>
        <strain evidence="2 3">DSM 16371</strain>
    </source>
</reference>
<gene>
    <name evidence="2" type="ORF">VP06_17525</name>
</gene>
<evidence type="ECO:0000256" key="1">
    <source>
        <dbReference type="SAM" id="MobiDB-lite"/>
    </source>
</evidence>
<dbReference type="EMBL" id="LABX01000135">
    <property type="protein sequence ID" value="KMO32487.1"/>
    <property type="molecule type" value="Genomic_DNA"/>
</dbReference>
<dbReference type="RefSeq" id="WP_048465055.1">
    <property type="nucleotide sequence ID" value="NZ_LABX01000135.1"/>
</dbReference>
<protein>
    <submittedName>
        <fullName evidence="2">Bacteriophage protein</fullName>
    </submittedName>
</protein>
<dbReference type="OrthoDB" id="2059848at2"/>
<dbReference type="AlphaFoldDB" id="A0A0J6SFJ7"/>
<proteinExistence type="predicted"/>
<sequence>MAALTADRLATVQRPGSTREPPVKGGVVIWQGGMVAIDATGLAVPAAAVAAHRVIGITKARADNRSGADGDIRVRAEPGIYRFANSAAADAIALTDIGQPAYVVDDQTVAKTSNSNARPVAGTIFDVDAQGVWVRFA</sequence>
<dbReference type="PATRIC" id="fig|270351.6.peg.1080"/>
<feature type="region of interest" description="Disordered" evidence="1">
    <location>
        <begin position="1"/>
        <end position="23"/>
    </location>
</feature>
<evidence type="ECO:0000313" key="3">
    <source>
        <dbReference type="Proteomes" id="UP000035929"/>
    </source>
</evidence>
<evidence type="ECO:0000313" key="2">
    <source>
        <dbReference type="EMBL" id="KMO32487.1"/>
    </source>
</evidence>
<comment type="caution">
    <text evidence="2">The sequence shown here is derived from an EMBL/GenBank/DDBJ whole genome shotgun (WGS) entry which is preliminary data.</text>
</comment>
<name>A0A0J6SFJ7_9HYPH</name>